<proteinExistence type="predicted"/>
<dbReference type="SUPFAM" id="SSF56349">
    <property type="entry name" value="DNA breaking-rejoining enzymes"/>
    <property type="match status" value="1"/>
</dbReference>
<dbReference type="EMBL" id="AUZZ01009004">
    <property type="protein sequence ID" value="EQD35242.1"/>
    <property type="molecule type" value="Genomic_DNA"/>
</dbReference>
<sequence>SIEKRATPLQLAHLGQVSDWLDTAITTARNRGDQPAVLRHTRDRALVLLGFWRGFRGDELLRVQVEHLHLVPGEGMTCFLAQSKSDRQNVGRTYP</sequence>
<dbReference type="InterPro" id="IPR011010">
    <property type="entry name" value="DNA_brk_join_enz"/>
</dbReference>
<dbReference type="Gene3D" id="1.10.443.10">
    <property type="entry name" value="Intergrase catalytic core"/>
    <property type="match status" value="1"/>
</dbReference>
<reference evidence="2" key="1">
    <citation type="submission" date="2013-08" db="EMBL/GenBank/DDBJ databases">
        <authorList>
            <person name="Mendez C."/>
            <person name="Richter M."/>
            <person name="Ferrer M."/>
            <person name="Sanchez J."/>
        </authorList>
    </citation>
    <scope>NUCLEOTIDE SEQUENCE</scope>
</reference>
<keyword evidence="1" id="KW-0233">DNA recombination</keyword>
<feature type="non-terminal residue" evidence="2">
    <location>
        <position position="1"/>
    </location>
</feature>
<reference evidence="2" key="2">
    <citation type="journal article" date="2014" name="ISME J.">
        <title>Microbial stratification in low pH oxic and suboxic macroscopic growths along an acid mine drainage.</title>
        <authorList>
            <person name="Mendez-Garcia C."/>
            <person name="Mesa V."/>
            <person name="Sprenger R.R."/>
            <person name="Richter M."/>
            <person name="Diez M.S."/>
            <person name="Solano J."/>
            <person name="Bargiela R."/>
            <person name="Golyshina O.V."/>
            <person name="Manteca A."/>
            <person name="Ramos J.L."/>
            <person name="Gallego J.R."/>
            <person name="Llorente I."/>
            <person name="Martins Dos Santos V.A."/>
            <person name="Jensen O.N."/>
            <person name="Pelaez A.I."/>
            <person name="Sanchez J."/>
            <person name="Ferrer M."/>
        </authorList>
    </citation>
    <scope>NUCLEOTIDE SEQUENCE</scope>
</reference>
<dbReference type="GO" id="GO:0015074">
    <property type="term" value="P:DNA integration"/>
    <property type="evidence" value="ECO:0007669"/>
    <property type="project" value="InterPro"/>
</dbReference>
<accession>T0YTP4</accession>
<evidence type="ECO:0000313" key="2">
    <source>
        <dbReference type="EMBL" id="EQD35242.1"/>
    </source>
</evidence>
<comment type="caution">
    <text evidence="2">The sequence shown here is derived from an EMBL/GenBank/DDBJ whole genome shotgun (WGS) entry which is preliminary data.</text>
</comment>
<feature type="non-terminal residue" evidence="2">
    <location>
        <position position="95"/>
    </location>
</feature>
<gene>
    <name evidence="2" type="ORF">B2A_12483</name>
</gene>
<evidence type="ECO:0000256" key="1">
    <source>
        <dbReference type="ARBA" id="ARBA00023172"/>
    </source>
</evidence>
<dbReference type="AlphaFoldDB" id="T0YTP4"/>
<dbReference type="GO" id="GO:0006310">
    <property type="term" value="P:DNA recombination"/>
    <property type="evidence" value="ECO:0007669"/>
    <property type="project" value="UniProtKB-KW"/>
</dbReference>
<dbReference type="GO" id="GO:0003677">
    <property type="term" value="F:DNA binding"/>
    <property type="evidence" value="ECO:0007669"/>
    <property type="project" value="InterPro"/>
</dbReference>
<name>T0YTP4_9ZZZZ</name>
<organism evidence="2">
    <name type="scientific">mine drainage metagenome</name>
    <dbReference type="NCBI Taxonomy" id="410659"/>
    <lineage>
        <taxon>unclassified sequences</taxon>
        <taxon>metagenomes</taxon>
        <taxon>ecological metagenomes</taxon>
    </lineage>
</organism>
<dbReference type="InterPro" id="IPR013762">
    <property type="entry name" value="Integrase-like_cat_sf"/>
</dbReference>
<protein>
    <submittedName>
        <fullName evidence="2">Integrase-like protein</fullName>
    </submittedName>
</protein>